<keyword evidence="4" id="KW-1185">Reference proteome</keyword>
<dbReference type="PANTHER" id="PTHR33164:SF43">
    <property type="entry name" value="HTH-TYPE TRANSCRIPTIONAL REPRESSOR YETL"/>
    <property type="match status" value="1"/>
</dbReference>
<dbReference type="PANTHER" id="PTHR33164">
    <property type="entry name" value="TRANSCRIPTIONAL REGULATOR, MARR FAMILY"/>
    <property type="match status" value="1"/>
</dbReference>
<dbReference type="InterPro" id="IPR036388">
    <property type="entry name" value="WH-like_DNA-bd_sf"/>
</dbReference>
<proteinExistence type="predicted"/>
<dbReference type="SUPFAM" id="SSF46785">
    <property type="entry name" value="Winged helix' DNA-binding domain"/>
    <property type="match status" value="1"/>
</dbReference>
<comment type="caution">
    <text evidence="3">The sequence shown here is derived from an EMBL/GenBank/DDBJ whole genome shotgun (WGS) entry which is preliminary data.</text>
</comment>
<name>A0ABW6ZJ97_9HYPH</name>
<dbReference type="SMART" id="SM00347">
    <property type="entry name" value="HTH_MARR"/>
    <property type="match status" value="1"/>
</dbReference>
<evidence type="ECO:0000256" key="1">
    <source>
        <dbReference type="SAM" id="MobiDB-lite"/>
    </source>
</evidence>
<evidence type="ECO:0000313" key="4">
    <source>
        <dbReference type="Proteomes" id="UP001604043"/>
    </source>
</evidence>
<organism evidence="3 4">
    <name type="scientific">Xanthobacter aminoxidans</name>
    <dbReference type="NCBI Taxonomy" id="186280"/>
    <lineage>
        <taxon>Bacteria</taxon>
        <taxon>Pseudomonadati</taxon>
        <taxon>Pseudomonadota</taxon>
        <taxon>Alphaproteobacteria</taxon>
        <taxon>Hyphomicrobiales</taxon>
        <taxon>Xanthobacteraceae</taxon>
        <taxon>Xanthobacter</taxon>
    </lineage>
</organism>
<dbReference type="InterPro" id="IPR036390">
    <property type="entry name" value="WH_DNA-bd_sf"/>
</dbReference>
<dbReference type="PROSITE" id="PS50995">
    <property type="entry name" value="HTH_MARR_2"/>
    <property type="match status" value="1"/>
</dbReference>
<evidence type="ECO:0000313" key="3">
    <source>
        <dbReference type="EMBL" id="MFG1253086.1"/>
    </source>
</evidence>
<feature type="domain" description="HTH marR-type" evidence="2">
    <location>
        <begin position="27"/>
        <end position="159"/>
    </location>
</feature>
<dbReference type="InterPro" id="IPR000835">
    <property type="entry name" value="HTH_MarR-typ"/>
</dbReference>
<gene>
    <name evidence="3" type="ORF">V5F30_12835</name>
</gene>
<feature type="region of interest" description="Disordered" evidence="1">
    <location>
        <begin position="1"/>
        <end position="24"/>
    </location>
</feature>
<dbReference type="Gene3D" id="1.10.10.10">
    <property type="entry name" value="Winged helix-like DNA-binding domain superfamily/Winged helix DNA-binding domain"/>
    <property type="match status" value="1"/>
</dbReference>
<dbReference type="Pfam" id="PF12802">
    <property type="entry name" value="MarR_2"/>
    <property type="match status" value="1"/>
</dbReference>
<dbReference type="EMBL" id="JBAFUR010000003">
    <property type="protein sequence ID" value="MFG1253086.1"/>
    <property type="molecule type" value="Genomic_DNA"/>
</dbReference>
<accession>A0ABW6ZJ97</accession>
<evidence type="ECO:0000259" key="2">
    <source>
        <dbReference type="PROSITE" id="PS50995"/>
    </source>
</evidence>
<sequence>MRKPAPSIEIPAPGTIPAPGHGKRGEDGHLGYLLRQANVAFRTRLERALADTGVTQPQFVVLTMIDAYPGCSGADLARLSLLTPQTVSVIVSNLKRDGLLQSGPHPVHGRIRCLSLTVPGNDVLARCKDSANALEAEIAAPLSAAEAAVVRRWLVRVAAGGADVPAEAGDD</sequence>
<reference evidence="3 4" key="1">
    <citation type="submission" date="2024-02" db="EMBL/GenBank/DDBJ databases">
        <title>Expansion and revision of Xanthobacter and proposal of Roseixanthobacter gen. nov.</title>
        <authorList>
            <person name="Soltysiak M.P.M."/>
            <person name="Jalihal A."/>
            <person name="Ory A."/>
            <person name="Chrisophersen C."/>
            <person name="Lee A.D."/>
            <person name="Boulton J."/>
            <person name="Springer M."/>
        </authorList>
    </citation>
    <scope>NUCLEOTIDE SEQUENCE [LARGE SCALE GENOMIC DNA]</scope>
    <source>
        <strain evidence="3 4">CB5</strain>
    </source>
</reference>
<dbReference type="InterPro" id="IPR039422">
    <property type="entry name" value="MarR/SlyA-like"/>
</dbReference>
<dbReference type="Proteomes" id="UP001604043">
    <property type="component" value="Unassembled WGS sequence"/>
</dbReference>
<dbReference type="RefSeq" id="WP_394009128.1">
    <property type="nucleotide sequence ID" value="NZ_JBAFUR010000003.1"/>
</dbReference>
<protein>
    <submittedName>
        <fullName evidence="3">MarR family winged helix-turn-helix transcriptional regulator</fullName>
    </submittedName>
</protein>